<accession>A0A0Y0A539</accession>
<sequence length="215" mass="23776">MASNSADYLGEDPPSDGGLTIEEHVLLSSYGPPDSWFNSATCESVGLHKQPAFSRRVGLFLVSFGIFKPLQIAILWLYSRESNTTDMAISITTLMIGYYLCWVARAFALYANIKKDRLPLSPVGFWTLVVILFTLAALSAFVAARELFGAGRMFSTITTIQLRPTTDPARIRGLFVVCLTVLCLWTVVADSFAVAVKFFLARFWVRALLNAPVSF</sequence>
<feature type="transmembrane region" description="Helical" evidence="12">
    <location>
        <begin position="57"/>
        <end position="77"/>
    </location>
</feature>
<dbReference type="GO" id="GO:0044178">
    <property type="term" value="C:host cell Golgi membrane"/>
    <property type="evidence" value="ECO:0007669"/>
    <property type="project" value="UniProtKB-SubCell"/>
</dbReference>
<protein>
    <submittedName>
        <fullName evidence="13">Envelope protein</fullName>
    </submittedName>
</protein>
<proteinExistence type="inferred from homology"/>
<feature type="transmembrane region" description="Helical" evidence="12">
    <location>
        <begin position="123"/>
        <end position="144"/>
    </location>
</feature>
<evidence type="ECO:0000256" key="2">
    <source>
        <dbReference type="ARBA" id="ARBA00004328"/>
    </source>
</evidence>
<evidence type="ECO:0000256" key="5">
    <source>
        <dbReference type="ARBA" id="ARBA00022562"/>
    </source>
</evidence>
<evidence type="ECO:0000256" key="10">
    <source>
        <dbReference type="ARBA" id="ARBA00022989"/>
    </source>
</evidence>
<gene>
    <name evidence="13" type="primary">UL20</name>
</gene>
<dbReference type="Pfam" id="PF04544">
    <property type="entry name" value="Herpes_UL20"/>
    <property type="match status" value="1"/>
</dbReference>
<keyword evidence="9" id="KW-1043">Host membrane</keyword>
<dbReference type="InterPro" id="IPR007629">
    <property type="entry name" value="Herpes_UL20"/>
</dbReference>
<keyword evidence="14" id="KW-1185">Reference proteome</keyword>
<evidence type="ECO:0000256" key="11">
    <source>
        <dbReference type="ARBA" id="ARBA00023136"/>
    </source>
</evidence>
<evidence type="ECO:0000256" key="4">
    <source>
        <dbReference type="ARBA" id="ARBA00007652"/>
    </source>
</evidence>
<name>A0A0Y0A539_9ALPH</name>
<keyword evidence="6 12" id="KW-0812">Transmembrane</keyword>
<dbReference type="GO" id="GO:0019031">
    <property type="term" value="C:viral envelope"/>
    <property type="evidence" value="ECO:0007669"/>
    <property type="project" value="UniProtKB-KW"/>
</dbReference>
<evidence type="ECO:0000313" key="13">
    <source>
        <dbReference type="EMBL" id="AMB17051.1"/>
    </source>
</evidence>
<feature type="transmembrane region" description="Helical" evidence="12">
    <location>
        <begin position="174"/>
        <end position="200"/>
    </location>
</feature>
<organism evidence="13 14">
    <name type="scientific">Macropodid alphaherpesvirus 1</name>
    <dbReference type="NCBI Taxonomy" id="137443"/>
    <lineage>
        <taxon>Viruses</taxon>
        <taxon>Duplodnaviria</taxon>
        <taxon>Heunggongvirae</taxon>
        <taxon>Peploviricota</taxon>
        <taxon>Herviviricetes</taxon>
        <taxon>Herpesvirales</taxon>
        <taxon>Orthoherpesviridae</taxon>
        <taxon>Alphaherpesvirinae</taxon>
        <taxon>Simplexvirus</taxon>
        <taxon>Simplexvirus macropodidalpha1</taxon>
    </lineage>
</organism>
<dbReference type="EMBL" id="KT594769">
    <property type="protein sequence ID" value="AMB17051.1"/>
    <property type="molecule type" value="Genomic_DNA"/>
</dbReference>
<evidence type="ECO:0000256" key="6">
    <source>
        <dbReference type="ARBA" id="ARBA00022692"/>
    </source>
</evidence>
<evidence type="ECO:0000256" key="8">
    <source>
        <dbReference type="ARBA" id="ARBA00022844"/>
    </source>
</evidence>
<dbReference type="GO" id="GO:0044200">
    <property type="term" value="C:host cell nuclear membrane"/>
    <property type="evidence" value="ECO:0007669"/>
    <property type="project" value="UniProtKB-SubCell"/>
</dbReference>
<dbReference type="KEGG" id="vg:26828041"/>
<dbReference type="RefSeq" id="YP_009227253.1">
    <property type="nucleotide sequence ID" value="NC_029132.1"/>
</dbReference>
<dbReference type="GO" id="GO:0019058">
    <property type="term" value="P:viral life cycle"/>
    <property type="evidence" value="ECO:0007669"/>
    <property type="project" value="InterPro"/>
</dbReference>
<evidence type="ECO:0000256" key="12">
    <source>
        <dbReference type="SAM" id="Phobius"/>
    </source>
</evidence>
<evidence type="ECO:0000256" key="1">
    <source>
        <dbReference type="ARBA" id="ARBA00004252"/>
    </source>
</evidence>
<dbReference type="Proteomes" id="UP000169848">
    <property type="component" value="Segment"/>
</dbReference>
<keyword evidence="10 12" id="KW-1133">Transmembrane helix</keyword>
<evidence type="ECO:0000313" key="14">
    <source>
        <dbReference type="Proteomes" id="UP000169848"/>
    </source>
</evidence>
<keyword evidence="8" id="KW-0946">Virion</keyword>
<keyword evidence="7" id="KW-1040">Host Golgi apparatus</keyword>
<keyword evidence="13" id="KW-0261">Viral envelope protein</keyword>
<comment type="similarity">
    <text evidence="4">Belongs to the alphaherpesvirinae UL20 family.</text>
</comment>
<evidence type="ECO:0000256" key="9">
    <source>
        <dbReference type="ARBA" id="ARBA00022870"/>
    </source>
</evidence>
<keyword evidence="11 12" id="KW-0472">Membrane</keyword>
<keyword evidence="5" id="KW-1048">Host nucleus</keyword>
<evidence type="ECO:0000256" key="7">
    <source>
        <dbReference type="ARBA" id="ARBA00022812"/>
    </source>
</evidence>
<dbReference type="OrthoDB" id="24450at10239"/>
<comment type="subcellular location">
    <subcellularLocation>
        <location evidence="1">Host Golgi apparatus membrane</location>
        <topology evidence="1">Multi-pass membrane protein</topology>
    </subcellularLocation>
    <subcellularLocation>
        <location evidence="3">Host nucleus membrane</location>
        <topology evidence="3">Multi-pass membrane protein</topology>
    </subcellularLocation>
    <subcellularLocation>
        <location evidence="2">Virion</location>
    </subcellularLocation>
</comment>
<reference evidence="13 14" key="1">
    <citation type="journal article" date="2016" name="BMC Genomics">
        <title>The first genome sequence of a metatherian herpesvirus: Macropodid herpesvirus 1.</title>
        <authorList>
            <person name="Vaz P.K."/>
            <person name="Mahony T.J."/>
            <person name="Hartley C.A."/>
            <person name="Fowler E.V."/>
            <person name="Ficorilli N."/>
            <person name="Lee S.W."/>
            <person name="Gilkerson J.R."/>
            <person name="Browning G.F."/>
            <person name="Devlin J.M."/>
        </authorList>
    </citation>
    <scope>NUCLEOTIDE SEQUENCE [LARGE SCALE GENOMIC DNA]</scope>
    <source>
        <strain evidence="13">MaHV1.3076/08</strain>
    </source>
</reference>
<feature type="transmembrane region" description="Helical" evidence="12">
    <location>
        <begin position="89"/>
        <end position="111"/>
    </location>
</feature>
<dbReference type="GeneID" id="26828041"/>
<evidence type="ECO:0000256" key="3">
    <source>
        <dbReference type="ARBA" id="ARBA00004634"/>
    </source>
</evidence>